<evidence type="ECO:0000256" key="7">
    <source>
        <dbReference type="ARBA" id="ARBA00022853"/>
    </source>
</evidence>
<dbReference type="PANTHER" id="PTHR13808">
    <property type="entry name" value="CBP/P300-RELATED"/>
    <property type="match status" value="1"/>
</dbReference>
<evidence type="ECO:0000313" key="14">
    <source>
        <dbReference type="EMBL" id="KRX23334.1"/>
    </source>
</evidence>
<keyword evidence="11" id="KW-0539">Nucleus</keyword>
<proteinExistence type="predicted"/>
<keyword evidence="3 14" id="KW-0808">Transferase</keyword>
<evidence type="ECO:0000256" key="8">
    <source>
        <dbReference type="ARBA" id="ARBA00023015"/>
    </source>
</evidence>
<feature type="domain" description="ZZ-type" evidence="13">
    <location>
        <begin position="31"/>
        <end position="71"/>
    </location>
</feature>
<dbReference type="GO" id="GO:0045944">
    <property type="term" value="P:positive regulation of transcription by RNA polymerase II"/>
    <property type="evidence" value="ECO:0007669"/>
    <property type="project" value="TreeGrafter"/>
</dbReference>
<evidence type="ECO:0000256" key="3">
    <source>
        <dbReference type="ARBA" id="ARBA00022679"/>
    </source>
</evidence>
<gene>
    <name evidence="14" type="primary">EP300</name>
    <name evidence="14" type="ORF">T07_8630</name>
</gene>
<evidence type="ECO:0000256" key="1">
    <source>
        <dbReference type="ARBA" id="ARBA00004123"/>
    </source>
</evidence>
<dbReference type="Proteomes" id="UP000054630">
    <property type="component" value="Unassembled WGS sequence"/>
</dbReference>
<dbReference type="AlphaFoldDB" id="A0A0V0S983"/>
<comment type="subcellular location">
    <subcellularLocation>
        <location evidence="1">Nucleus</location>
    </subcellularLocation>
</comment>
<dbReference type="InterPro" id="IPR013178">
    <property type="entry name" value="Histone_AcTrfase_Rtt109/CBP"/>
</dbReference>
<dbReference type="SUPFAM" id="SSF57933">
    <property type="entry name" value="TAZ domain"/>
    <property type="match status" value="2"/>
</dbReference>
<evidence type="ECO:0000256" key="2">
    <source>
        <dbReference type="ARBA" id="ARBA00013184"/>
    </source>
</evidence>
<comment type="catalytic activity">
    <reaction evidence="12">
        <text>L-lysyl-[protein] + acetyl-CoA = N(6)-acetyl-L-lysyl-[protein] + CoA + H(+)</text>
        <dbReference type="Rhea" id="RHEA:45948"/>
        <dbReference type="Rhea" id="RHEA-COMP:9752"/>
        <dbReference type="Rhea" id="RHEA-COMP:10731"/>
        <dbReference type="ChEBI" id="CHEBI:15378"/>
        <dbReference type="ChEBI" id="CHEBI:29969"/>
        <dbReference type="ChEBI" id="CHEBI:57287"/>
        <dbReference type="ChEBI" id="CHEBI:57288"/>
        <dbReference type="ChEBI" id="CHEBI:61930"/>
        <dbReference type="EC" id="2.3.1.48"/>
    </reaction>
</comment>
<dbReference type="InterPro" id="IPR000433">
    <property type="entry name" value="Znf_ZZ"/>
</dbReference>
<evidence type="ECO:0000256" key="10">
    <source>
        <dbReference type="ARBA" id="ARBA00023163"/>
    </source>
</evidence>
<dbReference type="GO" id="GO:0003713">
    <property type="term" value="F:transcription coactivator activity"/>
    <property type="evidence" value="ECO:0007669"/>
    <property type="project" value="TreeGrafter"/>
</dbReference>
<keyword evidence="8" id="KW-0805">Transcription regulation</keyword>
<keyword evidence="4" id="KW-0479">Metal-binding</keyword>
<protein>
    <recommendedName>
        <fullName evidence="2">histone acetyltransferase</fullName>
        <ecNumber evidence="2">2.3.1.48</ecNumber>
    </recommendedName>
</protein>
<keyword evidence="6" id="KW-0862">Zinc</keyword>
<feature type="domain" description="ZZ-type" evidence="13">
    <location>
        <begin position="320"/>
        <end position="360"/>
    </location>
</feature>
<keyword evidence="15" id="KW-1185">Reference proteome</keyword>
<dbReference type="Gene3D" id="1.20.1020.10">
    <property type="entry name" value="TAZ domain"/>
    <property type="match status" value="2"/>
</dbReference>
<dbReference type="PANTHER" id="PTHR13808:SF1">
    <property type="entry name" value="HISTONE ACETYLTRANSFERASE"/>
    <property type="match status" value="1"/>
</dbReference>
<keyword evidence="7" id="KW-0156">Chromatin regulator</keyword>
<evidence type="ECO:0000256" key="5">
    <source>
        <dbReference type="ARBA" id="ARBA00022771"/>
    </source>
</evidence>
<dbReference type="GO" id="GO:0000123">
    <property type="term" value="C:histone acetyltransferase complex"/>
    <property type="evidence" value="ECO:0007669"/>
    <property type="project" value="TreeGrafter"/>
</dbReference>
<keyword evidence="10" id="KW-0804">Transcription</keyword>
<dbReference type="GO" id="GO:0005634">
    <property type="term" value="C:nucleus"/>
    <property type="evidence" value="ECO:0007669"/>
    <property type="project" value="UniProtKB-SubCell"/>
</dbReference>
<dbReference type="GO" id="GO:0031490">
    <property type="term" value="F:chromatin DNA binding"/>
    <property type="evidence" value="ECO:0007669"/>
    <property type="project" value="TreeGrafter"/>
</dbReference>
<dbReference type="SMART" id="SM00291">
    <property type="entry name" value="ZnF_ZZ"/>
    <property type="match status" value="2"/>
</dbReference>
<evidence type="ECO:0000259" key="13">
    <source>
        <dbReference type="SMART" id="SM00291"/>
    </source>
</evidence>
<dbReference type="Gene3D" id="3.30.60.90">
    <property type="match status" value="2"/>
</dbReference>
<accession>A0A0V0S983</accession>
<evidence type="ECO:0000256" key="9">
    <source>
        <dbReference type="ARBA" id="ARBA00023159"/>
    </source>
</evidence>
<dbReference type="GO" id="GO:0004402">
    <property type="term" value="F:histone acetyltransferase activity"/>
    <property type="evidence" value="ECO:0007669"/>
    <property type="project" value="InterPro"/>
</dbReference>
<dbReference type="InterPro" id="IPR043145">
    <property type="entry name" value="Znf_ZZ_sf"/>
</dbReference>
<organism evidence="14 15">
    <name type="scientific">Trichinella nelsoni</name>
    <dbReference type="NCBI Taxonomy" id="6336"/>
    <lineage>
        <taxon>Eukaryota</taxon>
        <taxon>Metazoa</taxon>
        <taxon>Ecdysozoa</taxon>
        <taxon>Nematoda</taxon>
        <taxon>Enoplea</taxon>
        <taxon>Dorylaimia</taxon>
        <taxon>Trichinellida</taxon>
        <taxon>Trichinellidae</taxon>
        <taxon>Trichinella</taxon>
    </lineage>
</organism>
<keyword evidence="9" id="KW-0010">Activator</keyword>
<dbReference type="GO" id="GO:0005667">
    <property type="term" value="C:transcription regulator complex"/>
    <property type="evidence" value="ECO:0007669"/>
    <property type="project" value="TreeGrafter"/>
</dbReference>
<reference evidence="14 15" key="1">
    <citation type="submission" date="2015-01" db="EMBL/GenBank/DDBJ databases">
        <title>Evolution of Trichinella species and genotypes.</title>
        <authorList>
            <person name="Korhonen P.K."/>
            <person name="Edoardo P."/>
            <person name="Giuseppe L.R."/>
            <person name="Gasser R.B."/>
        </authorList>
    </citation>
    <scope>NUCLEOTIDE SEQUENCE [LARGE SCALE GENOMIC DNA]</scope>
    <source>
        <strain evidence="14">ISS37</strain>
    </source>
</reference>
<name>A0A0V0S983_9BILA</name>
<dbReference type="STRING" id="6336.A0A0V0S983"/>
<evidence type="ECO:0000256" key="11">
    <source>
        <dbReference type="ARBA" id="ARBA00023242"/>
    </source>
</evidence>
<dbReference type="EMBL" id="JYDL01000025">
    <property type="protein sequence ID" value="KRX23334.1"/>
    <property type="molecule type" value="Genomic_DNA"/>
</dbReference>
<dbReference type="GO" id="GO:0008270">
    <property type="term" value="F:zinc ion binding"/>
    <property type="evidence" value="ECO:0007669"/>
    <property type="project" value="UniProtKB-KW"/>
</dbReference>
<dbReference type="OrthoDB" id="899at2759"/>
<keyword evidence="5" id="KW-0863">Zinc-finger</keyword>
<evidence type="ECO:0000313" key="15">
    <source>
        <dbReference type="Proteomes" id="UP000054630"/>
    </source>
</evidence>
<comment type="caution">
    <text evidence="14">The sequence shown here is derived from an EMBL/GenBank/DDBJ whole genome shotgun (WGS) entry which is preliminary data.</text>
</comment>
<evidence type="ECO:0000256" key="6">
    <source>
        <dbReference type="ARBA" id="ARBA00022833"/>
    </source>
</evidence>
<evidence type="ECO:0000256" key="4">
    <source>
        <dbReference type="ARBA" id="ARBA00022723"/>
    </source>
</evidence>
<evidence type="ECO:0000256" key="12">
    <source>
        <dbReference type="ARBA" id="ARBA00048017"/>
    </source>
</evidence>
<dbReference type="EC" id="2.3.1.48" evidence="2"/>
<dbReference type="InterPro" id="IPR035898">
    <property type="entry name" value="TAZ_dom_sf"/>
</dbReference>
<dbReference type="SUPFAM" id="SSF57850">
    <property type="entry name" value="RING/U-box"/>
    <property type="match status" value="2"/>
</dbReference>
<sequence>MSDRQLQTKGLESVKGKEMIDFTEFHTKEEDKFQTTCACCKGTNAIFHCTICVKFDLCRACYENSNHKHNMEPMKAVSIHEYTAHRASPISSECISRMKEEEEHYRHCPDNDCSMFYCRKIKRNLDHMLICHRSVNCKYYRQFLKLRSLHAEHCHAKYCIVAIYQKKLEESTKLTEECNCNMKLASLFQKVAVPSGACDPDDHAVLDNVFVDFTLARPQAASFGTEMLNGRSALPRTDPEERNAELETIKIAHASIMEEEPPDYLYNLGLVQQNSIDSCHPAITSSVKVVDEGPQRDSCLESVKGKEMIDFTEFHTKEEDKFQTTCACCKGTNAIFHCTICVKFDLCRACYENSNHKHNMEPMKAVSIHEYTAHRASPISSECISRMKEEEEHYRHCPDNDCSMFYCRKIKRNLDHMLICHRSVNCKYYRQFLKLRSLHAEHCHAKYCIVAIYQKKLEESTKLTEECNCNMKLASLFQKVAVPSGACDPDDHAVLDNVFVDFTLARPQAASFGTEMLNGRSALPRTDPEERNAELETIKIAHASIMEEEPPDYLYNLGLVQQNSIDSCHPAITSSVKVVDEGPQRDSCIMAISIKRFSVELNFVVPFYPSLLTSQL</sequence>